<dbReference type="InterPro" id="IPR028098">
    <property type="entry name" value="Glyco_trans_4-like_N"/>
</dbReference>
<organism evidence="4 5">
    <name type="scientific">Candidatus Marsarchaeota G2 archaeon BE_D</name>
    <dbReference type="NCBI Taxonomy" id="1978158"/>
    <lineage>
        <taxon>Archaea</taxon>
        <taxon>Candidatus Marsarchaeota</taxon>
        <taxon>Candidatus Marsarchaeota group 2</taxon>
    </lineage>
</organism>
<dbReference type="EMBL" id="NEXF01000154">
    <property type="protein sequence ID" value="PSO07976.1"/>
    <property type="molecule type" value="Genomic_DNA"/>
</dbReference>
<sequence>MRILVVNHRDPMHPLAGGAEEGLLQIFSRVVKRGVEVTWLCEKFDGAKSEEWLKGIRILRKGNAATLHLYAPLEARKYDAVIDSVAHAAPFFSFLTNQATTALIHHVHQDVLKLEMPIVKASVIGGAEKGVRLYKRFIAKSKATQNDLIKKIGINEKRISVIYDGIDHAVYKPGEKSREPMILWLNRFKNYKNPLDAFIIHRKLRSKAKLVIAGYGELKWEVEELAKKNPNTVYVGKVGGERKVRLYQQAWVTLSTSYIEGWGLTLVEANACGTPVVSYNTGSAQEIIVHGKNGFLVNYKDYEQVAKSLDYILEDENTMMNMAKQSHDLSLKYDWEKTAEKYVEYVQKLVENPV</sequence>
<accession>A0A2R6CB21</accession>
<evidence type="ECO:0000259" key="3">
    <source>
        <dbReference type="Pfam" id="PF13439"/>
    </source>
</evidence>
<evidence type="ECO:0000256" key="1">
    <source>
        <dbReference type="ARBA" id="ARBA00022679"/>
    </source>
</evidence>
<protein>
    <submittedName>
        <fullName evidence="4">Glycosyl transferase</fullName>
    </submittedName>
</protein>
<gene>
    <name evidence="4" type="ORF">B9Q04_07985</name>
</gene>
<comment type="caution">
    <text evidence="4">The sequence shown here is derived from an EMBL/GenBank/DDBJ whole genome shotgun (WGS) entry which is preliminary data.</text>
</comment>
<name>A0A2R6CB21_9ARCH</name>
<dbReference type="Gene3D" id="3.40.50.2000">
    <property type="entry name" value="Glycogen Phosphorylase B"/>
    <property type="match status" value="2"/>
</dbReference>
<feature type="domain" description="Glycosyl transferase family 1" evidence="2">
    <location>
        <begin position="173"/>
        <end position="326"/>
    </location>
</feature>
<dbReference type="PANTHER" id="PTHR46401">
    <property type="entry name" value="GLYCOSYLTRANSFERASE WBBK-RELATED"/>
    <property type="match status" value="1"/>
</dbReference>
<dbReference type="Pfam" id="PF13439">
    <property type="entry name" value="Glyco_transf_4"/>
    <property type="match status" value="1"/>
</dbReference>
<feature type="domain" description="Glycosyltransferase subfamily 4-like N-terminal" evidence="3">
    <location>
        <begin position="17"/>
        <end position="169"/>
    </location>
</feature>
<dbReference type="Proteomes" id="UP000242015">
    <property type="component" value="Unassembled WGS sequence"/>
</dbReference>
<dbReference type="CDD" id="cd03801">
    <property type="entry name" value="GT4_PimA-like"/>
    <property type="match status" value="1"/>
</dbReference>
<dbReference type="PANTHER" id="PTHR46401:SF2">
    <property type="entry name" value="GLYCOSYLTRANSFERASE WBBK-RELATED"/>
    <property type="match status" value="1"/>
</dbReference>
<dbReference type="SUPFAM" id="SSF53756">
    <property type="entry name" value="UDP-Glycosyltransferase/glycogen phosphorylase"/>
    <property type="match status" value="1"/>
</dbReference>
<dbReference type="GO" id="GO:0016757">
    <property type="term" value="F:glycosyltransferase activity"/>
    <property type="evidence" value="ECO:0007669"/>
    <property type="project" value="InterPro"/>
</dbReference>
<evidence type="ECO:0000313" key="5">
    <source>
        <dbReference type="Proteomes" id="UP000242015"/>
    </source>
</evidence>
<proteinExistence type="predicted"/>
<keyword evidence="1 4" id="KW-0808">Transferase</keyword>
<dbReference type="AlphaFoldDB" id="A0A2R6CB21"/>
<dbReference type="Pfam" id="PF00534">
    <property type="entry name" value="Glycos_transf_1"/>
    <property type="match status" value="1"/>
</dbReference>
<dbReference type="InterPro" id="IPR001296">
    <property type="entry name" value="Glyco_trans_1"/>
</dbReference>
<evidence type="ECO:0000313" key="4">
    <source>
        <dbReference type="EMBL" id="PSO07976.1"/>
    </source>
</evidence>
<reference evidence="4 5" key="1">
    <citation type="submission" date="2017-04" db="EMBL/GenBank/DDBJ databases">
        <title>Novel microbial lineages endemic to geothermal iron-oxide mats fill important gaps in the evolutionary history of Archaea.</title>
        <authorList>
            <person name="Jay Z.J."/>
            <person name="Beam J.P."/>
            <person name="Dlakic M."/>
            <person name="Rusch D.B."/>
            <person name="Kozubal M.A."/>
            <person name="Inskeep W.P."/>
        </authorList>
    </citation>
    <scope>NUCLEOTIDE SEQUENCE [LARGE SCALE GENOMIC DNA]</scope>
    <source>
        <strain evidence="4">BE_D</strain>
    </source>
</reference>
<evidence type="ECO:0000259" key="2">
    <source>
        <dbReference type="Pfam" id="PF00534"/>
    </source>
</evidence>